<sequence>MPGLKNSHRPQLFAGIFCGAVAALPLTAGSLAADESMQLRYEVAWGNMTLAEAKVNYALNDTRYEIEGSGESQGTLAFLFPWKGSARSVGLTTEKGFQVSRHDSEGSFRDRTRRTSVIWRPDAPLPELVAEPESDLTEVTPVPEDATAGTADPFTVLLSTLNRLEQGERCDAEARVWDGRRLYDLKIGHIGRAELVRDRPWTYNGTAIGCSLTYTPIGGFRKDSEWRDRQDEIRRIIWIGRLPNEKMVPVRIELSAPIGRFVGRLYTQ</sequence>
<keyword evidence="2" id="KW-1185">Reference proteome</keyword>
<comment type="caution">
    <text evidence="1">The sequence shown here is derived from an EMBL/GenBank/DDBJ whole genome shotgun (WGS) entry which is preliminary data.</text>
</comment>
<dbReference type="AlphaFoldDB" id="A0A545T1Z6"/>
<dbReference type="RefSeq" id="WP_142899541.1">
    <property type="nucleotide sequence ID" value="NZ_ML660065.1"/>
</dbReference>
<evidence type="ECO:0000313" key="1">
    <source>
        <dbReference type="EMBL" id="TQV71248.1"/>
    </source>
</evidence>
<dbReference type="OrthoDB" id="7630100at2"/>
<dbReference type="Proteomes" id="UP000315252">
    <property type="component" value="Unassembled WGS sequence"/>
</dbReference>
<accession>A0A545T1Z6</accession>
<protein>
    <submittedName>
        <fullName evidence="1">DUF3108 domain-containing protein</fullName>
    </submittedName>
</protein>
<evidence type="ECO:0000313" key="2">
    <source>
        <dbReference type="Proteomes" id="UP000315252"/>
    </source>
</evidence>
<dbReference type="InterPro" id="IPR021457">
    <property type="entry name" value="DUF3108"/>
</dbReference>
<gene>
    <name evidence="1" type="ORF">FKG95_26805</name>
</gene>
<organism evidence="1 2">
    <name type="scientific">Denitrobaculum tricleocarpae</name>
    <dbReference type="NCBI Taxonomy" id="2591009"/>
    <lineage>
        <taxon>Bacteria</taxon>
        <taxon>Pseudomonadati</taxon>
        <taxon>Pseudomonadota</taxon>
        <taxon>Alphaproteobacteria</taxon>
        <taxon>Rhodospirillales</taxon>
        <taxon>Rhodospirillaceae</taxon>
        <taxon>Denitrobaculum</taxon>
    </lineage>
</organism>
<dbReference type="EMBL" id="VHSH01000014">
    <property type="protein sequence ID" value="TQV71248.1"/>
    <property type="molecule type" value="Genomic_DNA"/>
</dbReference>
<dbReference type="Pfam" id="PF11306">
    <property type="entry name" value="DUF3108"/>
    <property type="match status" value="1"/>
</dbReference>
<reference evidence="1 2" key="1">
    <citation type="submission" date="2019-06" db="EMBL/GenBank/DDBJ databases">
        <title>Whole genome sequence for Rhodospirillaceae sp. R148.</title>
        <authorList>
            <person name="Wang G."/>
        </authorList>
    </citation>
    <scope>NUCLEOTIDE SEQUENCE [LARGE SCALE GENOMIC DNA]</scope>
    <source>
        <strain evidence="1 2">R148</strain>
    </source>
</reference>
<name>A0A545T1Z6_9PROT</name>
<proteinExistence type="predicted"/>